<sequence>MGLFGKKPPPEPLPTLTTHLHTPADKIFKPNDTVSGYVTLVTPIPINPLAVEISFWGLSSVWLRTSHSTNNNSTDYTHYRDNAVLFDLTFDALTKLNEKEISSSESPPSAGLLVPGQTYTYPFQFRVPEGTGFNRSGFYKLDTDERWTISPHHLPPSMLYGQK</sequence>
<organism evidence="1 2">
    <name type="scientific">Massarina eburnea CBS 473.64</name>
    <dbReference type="NCBI Taxonomy" id="1395130"/>
    <lineage>
        <taxon>Eukaryota</taxon>
        <taxon>Fungi</taxon>
        <taxon>Dikarya</taxon>
        <taxon>Ascomycota</taxon>
        <taxon>Pezizomycotina</taxon>
        <taxon>Dothideomycetes</taxon>
        <taxon>Pleosporomycetidae</taxon>
        <taxon>Pleosporales</taxon>
        <taxon>Massarineae</taxon>
        <taxon>Massarinaceae</taxon>
        <taxon>Massarina</taxon>
    </lineage>
</organism>
<evidence type="ECO:0000313" key="2">
    <source>
        <dbReference type="Proteomes" id="UP000799753"/>
    </source>
</evidence>
<dbReference type="Proteomes" id="UP000799753">
    <property type="component" value="Unassembled WGS sequence"/>
</dbReference>
<dbReference type="OrthoDB" id="3892815at2759"/>
<dbReference type="EMBL" id="MU006779">
    <property type="protein sequence ID" value="KAF2643737.1"/>
    <property type="molecule type" value="Genomic_DNA"/>
</dbReference>
<keyword evidence="2" id="KW-1185">Reference proteome</keyword>
<evidence type="ECO:0008006" key="3">
    <source>
        <dbReference type="Google" id="ProtNLM"/>
    </source>
</evidence>
<dbReference type="AlphaFoldDB" id="A0A6A6S939"/>
<feature type="non-terminal residue" evidence="1">
    <location>
        <position position="163"/>
    </location>
</feature>
<dbReference type="InterPro" id="IPR014752">
    <property type="entry name" value="Arrestin-like_C"/>
</dbReference>
<gene>
    <name evidence="1" type="ORF">P280DRAFT_376916</name>
</gene>
<proteinExistence type="predicted"/>
<dbReference type="Gene3D" id="2.60.40.640">
    <property type="match status" value="1"/>
</dbReference>
<protein>
    <recommendedName>
        <fullName evidence="3">Arrestin-like N-terminal domain-containing protein</fullName>
    </recommendedName>
</protein>
<accession>A0A6A6S939</accession>
<reference evidence="1" key="1">
    <citation type="journal article" date="2020" name="Stud. Mycol.">
        <title>101 Dothideomycetes genomes: a test case for predicting lifestyles and emergence of pathogens.</title>
        <authorList>
            <person name="Haridas S."/>
            <person name="Albert R."/>
            <person name="Binder M."/>
            <person name="Bloem J."/>
            <person name="Labutti K."/>
            <person name="Salamov A."/>
            <person name="Andreopoulos B."/>
            <person name="Baker S."/>
            <person name="Barry K."/>
            <person name="Bills G."/>
            <person name="Bluhm B."/>
            <person name="Cannon C."/>
            <person name="Castanera R."/>
            <person name="Culley D."/>
            <person name="Daum C."/>
            <person name="Ezra D."/>
            <person name="Gonzalez J."/>
            <person name="Henrissat B."/>
            <person name="Kuo A."/>
            <person name="Liang C."/>
            <person name="Lipzen A."/>
            <person name="Lutzoni F."/>
            <person name="Magnuson J."/>
            <person name="Mondo S."/>
            <person name="Nolan M."/>
            <person name="Ohm R."/>
            <person name="Pangilinan J."/>
            <person name="Park H.-J."/>
            <person name="Ramirez L."/>
            <person name="Alfaro M."/>
            <person name="Sun H."/>
            <person name="Tritt A."/>
            <person name="Yoshinaga Y."/>
            <person name="Zwiers L.-H."/>
            <person name="Turgeon B."/>
            <person name="Goodwin S."/>
            <person name="Spatafora J."/>
            <person name="Crous P."/>
            <person name="Grigoriev I."/>
        </authorList>
    </citation>
    <scope>NUCLEOTIDE SEQUENCE</scope>
    <source>
        <strain evidence="1">CBS 473.64</strain>
    </source>
</reference>
<name>A0A6A6S939_9PLEO</name>
<evidence type="ECO:0000313" key="1">
    <source>
        <dbReference type="EMBL" id="KAF2643737.1"/>
    </source>
</evidence>